<dbReference type="Gene3D" id="1.10.10.60">
    <property type="entry name" value="Homeodomain-like"/>
    <property type="match status" value="2"/>
</dbReference>
<evidence type="ECO:0000256" key="1">
    <source>
        <dbReference type="ARBA" id="ARBA00004496"/>
    </source>
</evidence>
<feature type="modified residue" description="4-aspartylphosphate" evidence="10">
    <location>
        <position position="55"/>
    </location>
</feature>
<evidence type="ECO:0000256" key="9">
    <source>
        <dbReference type="ARBA" id="ARBA00024867"/>
    </source>
</evidence>
<comment type="function">
    <text evidence="9">May play the central regulatory role in sporulation. It may be an element of the effector pathway responsible for the activation of sporulation genes in response to nutritional stress. Spo0A may act in concert with spo0H (a sigma factor) to control the expression of some genes that are critical to the sporulation process.</text>
</comment>
<protein>
    <recommendedName>
        <fullName evidence="2">Stage 0 sporulation protein A homolog</fullName>
    </recommendedName>
</protein>
<comment type="subcellular location">
    <subcellularLocation>
        <location evidence="1">Cytoplasm</location>
    </subcellularLocation>
</comment>
<dbReference type="PROSITE" id="PS50110">
    <property type="entry name" value="RESPONSE_REGULATORY"/>
    <property type="match status" value="1"/>
</dbReference>
<dbReference type="RefSeq" id="WP_002581656.1">
    <property type="nucleotide sequence ID" value="NZ_CABHIF010000001.1"/>
</dbReference>
<dbReference type="GO" id="GO:0005737">
    <property type="term" value="C:cytoplasm"/>
    <property type="evidence" value="ECO:0007669"/>
    <property type="project" value="UniProtKB-SubCell"/>
</dbReference>
<dbReference type="EMBL" id="LRDH01000100">
    <property type="protein sequence ID" value="PPV15380.1"/>
    <property type="molecule type" value="Genomic_DNA"/>
</dbReference>
<dbReference type="SUPFAM" id="SSF46689">
    <property type="entry name" value="Homeodomain-like"/>
    <property type="match status" value="2"/>
</dbReference>
<proteinExistence type="predicted"/>
<evidence type="ECO:0000256" key="2">
    <source>
        <dbReference type="ARBA" id="ARBA00018672"/>
    </source>
</evidence>
<organism evidence="11 12">
    <name type="scientific">Clostridium butyricum</name>
    <dbReference type="NCBI Taxonomy" id="1492"/>
    <lineage>
        <taxon>Bacteria</taxon>
        <taxon>Bacillati</taxon>
        <taxon>Bacillota</taxon>
        <taxon>Clostridia</taxon>
        <taxon>Eubacteriales</taxon>
        <taxon>Clostridiaceae</taxon>
        <taxon>Clostridium</taxon>
    </lineage>
</organism>
<evidence type="ECO:0000256" key="5">
    <source>
        <dbReference type="ARBA" id="ARBA00023012"/>
    </source>
</evidence>
<evidence type="ECO:0000313" key="11">
    <source>
        <dbReference type="EMBL" id="PPV15380.1"/>
    </source>
</evidence>
<dbReference type="Pfam" id="PF00072">
    <property type="entry name" value="Response_reg"/>
    <property type="match status" value="1"/>
</dbReference>
<dbReference type="PANTHER" id="PTHR42713:SF3">
    <property type="entry name" value="TRANSCRIPTIONAL REGULATORY PROTEIN HPTR"/>
    <property type="match status" value="1"/>
</dbReference>
<dbReference type="SMART" id="SM00448">
    <property type="entry name" value="REC"/>
    <property type="match status" value="1"/>
</dbReference>
<dbReference type="AlphaFoldDB" id="A0A2S7FBI2"/>
<evidence type="ECO:0000256" key="3">
    <source>
        <dbReference type="ARBA" id="ARBA00022490"/>
    </source>
</evidence>
<dbReference type="SMART" id="SM00342">
    <property type="entry name" value="HTH_ARAC"/>
    <property type="match status" value="1"/>
</dbReference>
<keyword evidence="6" id="KW-0805">Transcription regulation</keyword>
<keyword evidence="5" id="KW-0902">Two-component regulatory system</keyword>
<evidence type="ECO:0000256" key="6">
    <source>
        <dbReference type="ARBA" id="ARBA00023015"/>
    </source>
</evidence>
<evidence type="ECO:0000313" key="12">
    <source>
        <dbReference type="Proteomes" id="UP000238081"/>
    </source>
</evidence>
<dbReference type="PROSITE" id="PS01124">
    <property type="entry name" value="HTH_ARAC_FAMILY_2"/>
    <property type="match status" value="1"/>
</dbReference>
<sequence length="501" mass="58388">MLKVLIIDDEPNVRKGLKILVPWEENGFEICGDSGDPDEGLSLIMSMEPDIVLIDIKMPGRLGLDIIREVRENGFSGKFIIVSGYSNFDYAKDAIRYGVKSYILKPVDEDELMEIILKLKEEIAQDRKWEKDKKIVEEDAIRNLLLEGNKELEEKLCKYDSFQTAIIFDEYSKSNDKAARKLESLIKEKLNKYADDVDVIRMNNYVALLFKDFRNSRVNRILLDLKIRISSEIGRNIFITLGSECDNPVFISHSYKEAEKLLNYKFIYFEKEILSVDTVKEEEKLISTEKINSEKLYSYIEVNDIESINDYLIKIKNNVILEKLSEDEIKISAIKLFLGLVGKLSKDYDLKMENFFDEENIVRDINNINSLKSLIKYLSNNFIEISTRIGEKSSYGIINKMVVYINKNYYRDLKLEGLAEIFNYNSAYLGKLFKNEVGENFNTYLDKVRIKEAKTLLLGEQLKVYEVSEKVGYKNIDYFHSKFKKYVGMSPMNYKKKSEKI</sequence>
<evidence type="ECO:0000256" key="10">
    <source>
        <dbReference type="PROSITE-ProRule" id="PRU00169"/>
    </source>
</evidence>
<dbReference type="InterPro" id="IPR051552">
    <property type="entry name" value="HptR"/>
</dbReference>
<evidence type="ECO:0000256" key="8">
    <source>
        <dbReference type="ARBA" id="ARBA00023163"/>
    </source>
</evidence>
<evidence type="ECO:0000256" key="4">
    <source>
        <dbReference type="ARBA" id="ARBA00022553"/>
    </source>
</evidence>
<dbReference type="Gene3D" id="3.40.50.2300">
    <property type="match status" value="1"/>
</dbReference>
<dbReference type="InterPro" id="IPR018062">
    <property type="entry name" value="HTH_AraC-typ_CS"/>
</dbReference>
<dbReference type="CDD" id="cd17536">
    <property type="entry name" value="REC_YesN-like"/>
    <property type="match status" value="1"/>
</dbReference>
<dbReference type="GO" id="GO:0000160">
    <property type="term" value="P:phosphorelay signal transduction system"/>
    <property type="evidence" value="ECO:0007669"/>
    <property type="project" value="UniProtKB-KW"/>
</dbReference>
<dbReference type="InterPro" id="IPR009057">
    <property type="entry name" value="Homeodomain-like_sf"/>
</dbReference>
<dbReference type="InterPro" id="IPR018060">
    <property type="entry name" value="HTH_AraC"/>
</dbReference>
<keyword evidence="7" id="KW-0238">DNA-binding</keyword>
<dbReference type="PROSITE" id="PS00041">
    <property type="entry name" value="HTH_ARAC_FAMILY_1"/>
    <property type="match status" value="1"/>
</dbReference>
<dbReference type="InterPro" id="IPR011006">
    <property type="entry name" value="CheY-like_superfamily"/>
</dbReference>
<dbReference type="InterPro" id="IPR001789">
    <property type="entry name" value="Sig_transdc_resp-reg_receiver"/>
</dbReference>
<name>A0A2S7FBI2_CLOBU</name>
<keyword evidence="3" id="KW-0963">Cytoplasm</keyword>
<dbReference type="GO" id="GO:0043565">
    <property type="term" value="F:sequence-specific DNA binding"/>
    <property type="evidence" value="ECO:0007669"/>
    <property type="project" value="InterPro"/>
</dbReference>
<keyword evidence="8" id="KW-0804">Transcription</keyword>
<evidence type="ECO:0000256" key="7">
    <source>
        <dbReference type="ARBA" id="ARBA00023125"/>
    </source>
</evidence>
<reference evidence="11 12" key="1">
    <citation type="submission" date="2016-01" db="EMBL/GenBank/DDBJ databases">
        <title>Characterization of the Clostridium difficile lineages that are prevalent in Hong Kong and China.</title>
        <authorList>
            <person name="Kwok J.S.-L."/>
            <person name="Lam W.-Y."/>
            <person name="Ip M."/>
            <person name="Chan T.-F."/>
            <person name="Hawkey P.M."/>
            <person name="Tsui S.K.-W."/>
        </authorList>
    </citation>
    <scope>NUCLEOTIDE SEQUENCE [LARGE SCALE GENOMIC DNA]</scope>
    <source>
        <strain evidence="11 12">300064</strain>
    </source>
</reference>
<dbReference type="GO" id="GO:0003700">
    <property type="term" value="F:DNA-binding transcription factor activity"/>
    <property type="evidence" value="ECO:0007669"/>
    <property type="project" value="InterPro"/>
</dbReference>
<accession>A0A2S7FBI2</accession>
<dbReference type="Pfam" id="PF12833">
    <property type="entry name" value="HTH_18"/>
    <property type="match status" value="1"/>
</dbReference>
<comment type="caution">
    <text evidence="11">The sequence shown here is derived from an EMBL/GenBank/DDBJ whole genome shotgun (WGS) entry which is preliminary data.</text>
</comment>
<dbReference type="SUPFAM" id="SSF52172">
    <property type="entry name" value="CheY-like"/>
    <property type="match status" value="1"/>
</dbReference>
<keyword evidence="4 10" id="KW-0597">Phosphoprotein</keyword>
<gene>
    <name evidence="11" type="ORF">AWN73_12095</name>
</gene>
<dbReference type="Proteomes" id="UP000238081">
    <property type="component" value="Unassembled WGS sequence"/>
</dbReference>
<dbReference type="PANTHER" id="PTHR42713">
    <property type="entry name" value="HISTIDINE KINASE-RELATED"/>
    <property type="match status" value="1"/>
</dbReference>